<keyword evidence="2" id="KW-0694">RNA-binding</keyword>
<dbReference type="GO" id="GO:1990904">
    <property type="term" value="C:ribonucleoprotein complex"/>
    <property type="evidence" value="ECO:0007669"/>
    <property type="project" value="UniProtKB-KW"/>
</dbReference>
<accession>A0A5C0UDX6</accession>
<dbReference type="SUPFAM" id="SSF47973">
    <property type="entry name" value="Ribosomal protein S7"/>
    <property type="match status" value="1"/>
</dbReference>
<dbReference type="Proteomes" id="UP000325155">
    <property type="component" value="Chromosome"/>
</dbReference>
<protein>
    <submittedName>
        <fullName evidence="6">30S ribosomal protein S7</fullName>
    </submittedName>
</protein>
<feature type="domain" description="Small ribosomal subunit protein uS7" evidence="5">
    <location>
        <begin position="4"/>
        <end position="145"/>
    </location>
</feature>
<keyword evidence="3 6" id="KW-0689">Ribosomal protein</keyword>
<dbReference type="InterPro" id="IPR036823">
    <property type="entry name" value="Ribosomal_uS7_dom_sf"/>
</dbReference>
<dbReference type="GO" id="GO:0000049">
    <property type="term" value="F:tRNA binding"/>
    <property type="evidence" value="ECO:0007669"/>
    <property type="project" value="UniProtKB-KW"/>
</dbReference>
<keyword evidence="2" id="KW-0820">tRNA-binding</keyword>
<dbReference type="RefSeq" id="WP_148981123.1">
    <property type="nucleotide sequence ID" value="NZ_CP043315.1"/>
</dbReference>
<dbReference type="GO" id="GO:0006412">
    <property type="term" value="P:translation"/>
    <property type="evidence" value="ECO:0007669"/>
    <property type="project" value="InterPro"/>
</dbReference>
<gene>
    <name evidence="6" type="ORF">FZC35_02795</name>
</gene>
<comment type="similarity">
    <text evidence="1">Belongs to the universal ribosomal protein uS7 family.</text>
</comment>
<reference evidence="6 7" key="1">
    <citation type="submission" date="2019-08" db="EMBL/GenBank/DDBJ databases">
        <title>Highly reduced genomes of protist endosymbionts show evolutionary convergence.</title>
        <authorList>
            <person name="George E."/>
            <person name="Husnik F."/>
            <person name="Tashyreva D."/>
            <person name="Prokopchuk G."/>
            <person name="Horak A."/>
            <person name="Kwong W.K."/>
            <person name="Lukes J."/>
            <person name="Keeling P.J."/>
        </authorList>
    </citation>
    <scope>NUCLEOTIDE SEQUENCE [LARGE SCALE GENOMIC DNA]</scope>
    <source>
        <strain evidence="6">1605</strain>
    </source>
</reference>
<dbReference type="KEGG" id="cip:FZC35_02795"/>
<sequence>MSRNRKVNSISIFDKDPIGGFTNVLMKDGKKAVAEDIARKSFAKAGEELNMEPQKVAKDVLSKIKPLAEVKSRRVGGSTYPVPVDVRPKRAYMLASRWIIGAARSKKGMSMIEKLSIELINIMTDGKSGAIDKKTAVHNMVKANQAFAHLGSK</sequence>
<evidence type="ECO:0000313" key="6">
    <source>
        <dbReference type="EMBL" id="QEK38276.1"/>
    </source>
</evidence>
<evidence type="ECO:0000256" key="3">
    <source>
        <dbReference type="ARBA" id="ARBA00022980"/>
    </source>
</evidence>
<evidence type="ECO:0000256" key="4">
    <source>
        <dbReference type="ARBA" id="ARBA00023274"/>
    </source>
</evidence>
<organism evidence="6 7">
    <name type="scientific">Candidatus Cytomitobacter indipagum</name>
    <dbReference type="NCBI Taxonomy" id="2601575"/>
    <lineage>
        <taxon>Bacteria</taxon>
        <taxon>Pseudomonadati</taxon>
        <taxon>Pseudomonadota</taxon>
        <taxon>Alphaproteobacteria</taxon>
        <taxon>Holosporales</taxon>
        <taxon>Holosporaceae</taxon>
        <taxon>Candidatus Cytomitobacter</taxon>
    </lineage>
</organism>
<evidence type="ECO:0000256" key="2">
    <source>
        <dbReference type="ARBA" id="ARBA00022555"/>
    </source>
</evidence>
<evidence type="ECO:0000259" key="5">
    <source>
        <dbReference type="Pfam" id="PF00177"/>
    </source>
</evidence>
<dbReference type="InterPro" id="IPR000235">
    <property type="entry name" value="Ribosomal_uS7"/>
</dbReference>
<evidence type="ECO:0000313" key="7">
    <source>
        <dbReference type="Proteomes" id="UP000325155"/>
    </source>
</evidence>
<dbReference type="PANTHER" id="PTHR11205">
    <property type="entry name" value="RIBOSOMAL PROTEIN S7"/>
    <property type="match status" value="1"/>
</dbReference>
<keyword evidence="4" id="KW-0687">Ribonucleoprotein</keyword>
<dbReference type="AlphaFoldDB" id="A0A5C0UDX6"/>
<dbReference type="GO" id="GO:0005840">
    <property type="term" value="C:ribosome"/>
    <property type="evidence" value="ECO:0007669"/>
    <property type="project" value="UniProtKB-KW"/>
</dbReference>
<evidence type="ECO:0000256" key="1">
    <source>
        <dbReference type="ARBA" id="ARBA00007151"/>
    </source>
</evidence>
<dbReference type="PIRSF" id="PIRSF002122">
    <property type="entry name" value="RPS7p_RPS7a_RPS5e_RPS7o"/>
    <property type="match status" value="1"/>
</dbReference>
<proteinExistence type="inferred from homology"/>
<dbReference type="Gene3D" id="1.10.455.10">
    <property type="entry name" value="Ribosomal protein S7 domain"/>
    <property type="match status" value="1"/>
</dbReference>
<dbReference type="OrthoDB" id="9807653at2"/>
<dbReference type="EMBL" id="CP043315">
    <property type="protein sequence ID" value="QEK38276.1"/>
    <property type="molecule type" value="Genomic_DNA"/>
</dbReference>
<dbReference type="InterPro" id="IPR023798">
    <property type="entry name" value="Ribosomal_uS7_dom"/>
</dbReference>
<keyword evidence="7" id="KW-1185">Reference proteome</keyword>
<dbReference type="Pfam" id="PF00177">
    <property type="entry name" value="Ribosomal_S7"/>
    <property type="match status" value="1"/>
</dbReference>
<name>A0A5C0UDX6_9PROT</name>